<gene>
    <name evidence="1" type="ORF">F9K24_13375</name>
</gene>
<dbReference type="AlphaFoldDB" id="A0A833LYC3"/>
<comment type="caution">
    <text evidence="1">The sequence shown here is derived from an EMBL/GenBank/DDBJ whole genome shotgun (WGS) entry which is preliminary data.</text>
</comment>
<sequence>MLHDWIYEELDSDLQWKIYFTRKKLLGSLESPTILPDNGLTAEDLLSPEQLQKVDEIRQRRLASLAAALR</sequence>
<proteinExistence type="predicted"/>
<name>A0A833LYC3_9LEPT</name>
<dbReference type="EMBL" id="WBUI01000013">
    <property type="protein sequence ID" value="KAB2931583.1"/>
    <property type="molecule type" value="Genomic_DNA"/>
</dbReference>
<reference evidence="1 2" key="1">
    <citation type="submission" date="2019-10" db="EMBL/GenBank/DDBJ databases">
        <title>Extracellular Electron Transfer in a Candidatus Methanoperedens spp. Enrichment Culture.</title>
        <authorList>
            <person name="Berger S."/>
            <person name="Rangel Shaw D."/>
            <person name="Berben T."/>
            <person name="In 'T Zandt M."/>
            <person name="Frank J."/>
            <person name="Reimann J."/>
            <person name="Jetten M.S.M."/>
            <person name="Welte C.U."/>
        </authorList>
    </citation>
    <scope>NUCLEOTIDE SEQUENCE [LARGE SCALE GENOMIC DNA]</scope>
    <source>
        <strain evidence="1">SB12</strain>
    </source>
</reference>
<dbReference type="RefSeq" id="WP_002774678.1">
    <property type="nucleotide sequence ID" value="NZ_JQDG01000012.1"/>
</dbReference>
<protein>
    <submittedName>
        <fullName evidence="1">Uncharacterized protein</fullName>
    </submittedName>
</protein>
<organism evidence="1 2">
    <name type="scientific">Leptonema illini</name>
    <dbReference type="NCBI Taxonomy" id="183"/>
    <lineage>
        <taxon>Bacteria</taxon>
        <taxon>Pseudomonadati</taxon>
        <taxon>Spirochaetota</taxon>
        <taxon>Spirochaetia</taxon>
        <taxon>Leptospirales</taxon>
        <taxon>Leptospiraceae</taxon>
        <taxon>Leptonema</taxon>
    </lineage>
</organism>
<dbReference type="Proteomes" id="UP000460298">
    <property type="component" value="Unassembled WGS sequence"/>
</dbReference>
<accession>A0A833LYC3</accession>
<evidence type="ECO:0000313" key="1">
    <source>
        <dbReference type="EMBL" id="KAB2931583.1"/>
    </source>
</evidence>
<evidence type="ECO:0000313" key="2">
    <source>
        <dbReference type="Proteomes" id="UP000460298"/>
    </source>
</evidence>